<reference evidence="6 7" key="1">
    <citation type="submission" date="2021-03" db="EMBL/GenBank/DDBJ databases">
        <title>Whole genome shotgun sequence of Actinoplanes toevensis NBRC 105298.</title>
        <authorList>
            <person name="Komaki H."/>
            <person name="Tamura T."/>
        </authorList>
    </citation>
    <scope>NUCLEOTIDE SEQUENCE [LARGE SCALE GENOMIC DNA]</scope>
    <source>
        <strain evidence="6 7">NBRC 105298</strain>
    </source>
</reference>
<dbReference type="GO" id="GO:0006629">
    <property type="term" value="P:lipid metabolic process"/>
    <property type="evidence" value="ECO:0007669"/>
    <property type="project" value="UniProtKB-KW"/>
</dbReference>
<comment type="pathway">
    <text evidence="1">Lipid metabolism.</text>
</comment>
<dbReference type="GO" id="GO:0016746">
    <property type="term" value="F:acyltransferase activity"/>
    <property type="evidence" value="ECO:0007669"/>
    <property type="project" value="UniProtKB-KW"/>
</dbReference>
<dbReference type="PANTHER" id="PTHR37323">
    <property type="entry name" value="GCN5-RELATED N-ACETYLTRANSFERASE"/>
    <property type="match status" value="1"/>
</dbReference>
<organism evidence="6 7">
    <name type="scientific">Paractinoplanes toevensis</name>
    <dbReference type="NCBI Taxonomy" id="571911"/>
    <lineage>
        <taxon>Bacteria</taxon>
        <taxon>Bacillati</taxon>
        <taxon>Actinomycetota</taxon>
        <taxon>Actinomycetes</taxon>
        <taxon>Micromonosporales</taxon>
        <taxon>Micromonosporaceae</taxon>
        <taxon>Paractinoplanes</taxon>
    </lineage>
</organism>
<keyword evidence="7" id="KW-1185">Reference proteome</keyword>
<protein>
    <recommendedName>
        <fullName evidence="8">GNAT family N-acetyltransferase</fullName>
    </recommendedName>
</protein>
<evidence type="ECO:0000256" key="3">
    <source>
        <dbReference type="ARBA" id="ARBA00022679"/>
    </source>
</evidence>
<dbReference type="SUPFAM" id="SSF55729">
    <property type="entry name" value="Acyl-CoA N-acyltransferases (Nat)"/>
    <property type="match status" value="1"/>
</dbReference>
<evidence type="ECO:0000256" key="1">
    <source>
        <dbReference type="ARBA" id="ARBA00005189"/>
    </source>
</evidence>
<keyword evidence="5" id="KW-0012">Acyltransferase</keyword>
<evidence type="ECO:0008006" key="8">
    <source>
        <dbReference type="Google" id="ProtNLM"/>
    </source>
</evidence>
<evidence type="ECO:0000313" key="6">
    <source>
        <dbReference type="EMBL" id="GIM92994.1"/>
    </source>
</evidence>
<evidence type="ECO:0000313" key="7">
    <source>
        <dbReference type="Proteomes" id="UP000677082"/>
    </source>
</evidence>
<dbReference type="AlphaFoldDB" id="A0A919TBK8"/>
<dbReference type="InterPro" id="IPR016181">
    <property type="entry name" value="Acyl_CoA_acyltransferase"/>
</dbReference>
<dbReference type="Gene3D" id="3.40.630.30">
    <property type="match status" value="1"/>
</dbReference>
<keyword evidence="2" id="KW-0444">Lipid biosynthesis</keyword>
<dbReference type="PANTHER" id="PTHR37323:SF1">
    <property type="entry name" value="L-ORNITHINE N(ALPHA)-ACYLTRANSFERASE"/>
    <property type="match status" value="1"/>
</dbReference>
<comment type="caution">
    <text evidence="6">The sequence shown here is derived from an EMBL/GenBank/DDBJ whole genome shotgun (WGS) entry which is preliminary data.</text>
</comment>
<evidence type="ECO:0000256" key="5">
    <source>
        <dbReference type="ARBA" id="ARBA00023315"/>
    </source>
</evidence>
<dbReference type="RefSeq" id="WP_213008830.1">
    <property type="nucleotide sequence ID" value="NZ_BOQN01000062.1"/>
</dbReference>
<evidence type="ECO:0000256" key="4">
    <source>
        <dbReference type="ARBA" id="ARBA00023098"/>
    </source>
</evidence>
<dbReference type="InterPro" id="IPR052351">
    <property type="entry name" value="Ornithine_N-alpha-AT"/>
</dbReference>
<proteinExistence type="predicted"/>
<gene>
    <name evidence="6" type="ORF">Ato02nite_047870</name>
</gene>
<accession>A0A919TBK8</accession>
<dbReference type="Proteomes" id="UP000677082">
    <property type="component" value="Unassembled WGS sequence"/>
</dbReference>
<keyword evidence="3" id="KW-0808">Transferase</keyword>
<evidence type="ECO:0000256" key="2">
    <source>
        <dbReference type="ARBA" id="ARBA00022516"/>
    </source>
</evidence>
<keyword evidence="4" id="KW-0443">Lipid metabolism</keyword>
<dbReference type="Pfam" id="PF13444">
    <property type="entry name" value="Acetyltransf_5"/>
    <property type="match status" value="1"/>
</dbReference>
<name>A0A919TBK8_9ACTN</name>
<dbReference type="EMBL" id="BOQN01000062">
    <property type="protein sequence ID" value="GIM92994.1"/>
    <property type="molecule type" value="Genomic_DNA"/>
</dbReference>
<sequence>MSNVSISPYESEVTREPQRIAAAQELRQRVFATEFRRGDDDSERDSDTFDWFCDHLLITHRPTRSLVGTCRMLRPEQAVRAGHRYSEQFFDLSPLHVITPDLLEIGRLAVHPEHRNGAVIAHIWAGILGWARTSQCRWFGGCTSVTLRDGGHQAAATRQYILDRGLMSPQPRIHPHVPWTAPPEPGPPVTAPTPLLRGYFRLGAVVAGEPAHDVSFGSADFFVLLDLAHADQRYVDRFTGLAS</sequence>